<comment type="catalytic activity">
    <reaction evidence="7">
        <text>Endohydrolysis of (1-&gt;4)-beta-D-glucosidic linkages in cellulose, lichenin and cereal beta-D-glucans.</text>
        <dbReference type="EC" id="3.2.1.4"/>
    </reaction>
</comment>
<comment type="similarity">
    <text evidence="1 6 7">Belongs to the glycosyl hydrolase 9 (cellulase E) family.</text>
</comment>
<dbReference type="CDD" id="cd02850">
    <property type="entry name" value="E_set_Cellulase_N"/>
    <property type="match status" value="1"/>
</dbReference>
<evidence type="ECO:0000259" key="8">
    <source>
        <dbReference type="Pfam" id="PF00759"/>
    </source>
</evidence>
<protein>
    <recommendedName>
        <fullName evidence="7">Endoglucanase</fullName>
        <ecNumber evidence="7">3.2.1.4</ecNumber>
    </recommendedName>
</protein>
<dbReference type="OrthoDB" id="9808897at2"/>
<dbReference type="InterPro" id="IPR013783">
    <property type="entry name" value="Ig-like_fold"/>
</dbReference>
<keyword evidence="3 6" id="KW-0119">Carbohydrate metabolism</keyword>
<dbReference type="AlphaFoldDB" id="A0A1I5XY50"/>
<dbReference type="GO" id="GO:0008810">
    <property type="term" value="F:cellulase activity"/>
    <property type="evidence" value="ECO:0007669"/>
    <property type="project" value="UniProtKB-EC"/>
</dbReference>
<proteinExistence type="inferred from homology"/>
<dbReference type="EC" id="3.2.1.4" evidence="7"/>
<evidence type="ECO:0000256" key="5">
    <source>
        <dbReference type="ARBA" id="ARBA00023326"/>
    </source>
</evidence>
<evidence type="ECO:0000256" key="1">
    <source>
        <dbReference type="ARBA" id="ARBA00007072"/>
    </source>
</evidence>
<evidence type="ECO:0000256" key="6">
    <source>
        <dbReference type="PROSITE-ProRule" id="PRU10060"/>
    </source>
</evidence>
<dbReference type="STRING" id="1079859.SAMN04515674_11633"/>
<feature type="domain" description="Glycoside hydrolase family 9" evidence="8">
    <location>
        <begin position="130"/>
        <end position="580"/>
    </location>
</feature>
<dbReference type="GO" id="GO:0030245">
    <property type="term" value="P:cellulose catabolic process"/>
    <property type="evidence" value="ECO:0007669"/>
    <property type="project" value="UniProtKB-KW"/>
</dbReference>
<dbReference type="RefSeq" id="WP_092019165.1">
    <property type="nucleotide sequence ID" value="NZ_FOXH01000016.1"/>
</dbReference>
<dbReference type="SUPFAM" id="SSF48208">
    <property type="entry name" value="Six-hairpin glycosidases"/>
    <property type="match status" value="1"/>
</dbReference>
<keyword evidence="11" id="KW-1185">Reference proteome</keyword>
<evidence type="ECO:0000256" key="4">
    <source>
        <dbReference type="ARBA" id="ARBA00023295"/>
    </source>
</evidence>
<dbReference type="PANTHER" id="PTHR22298">
    <property type="entry name" value="ENDO-1,4-BETA-GLUCANASE"/>
    <property type="match status" value="1"/>
</dbReference>
<dbReference type="InterPro" id="IPR004197">
    <property type="entry name" value="Cellulase_Ig-like"/>
</dbReference>
<feature type="active site" evidence="6">
    <location>
        <position position="568"/>
    </location>
</feature>
<feature type="signal peptide" evidence="7">
    <location>
        <begin position="1"/>
        <end position="26"/>
    </location>
</feature>
<dbReference type="InterPro" id="IPR008928">
    <property type="entry name" value="6-hairpin_glycosidase_sf"/>
</dbReference>
<dbReference type="Gene3D" id="2.60.40.10">
    <property type="entry name" value="Immunoglobulins"/>
    <property type="match status" value="1"/>
</dbReference>
<evidence type="ECO:0000259" key="9">
    <source>
        <dbReference type="Pfam" id="PF02927"/>
    </source>
</evidence>
<keyword evidence="7" id="KW-0732">Signal</keyword>
<dbReference type="InterPro" id="IPR014756">
    <property type="entry name" value="Ig_E-set"/>
</dbReference>
<evidence type="ECO:0000256" key="2">
    <source>
        <dbReference type="ARBA" id="ARBA00022801"/>
    </source>
</evidence>
<dbReference type="PROSITE" id="PS00698">
    <property type="entry name" value="GH9_3"/>
    <property type="match status" value="1"/>
</dbReference>
<feature type="active site" evidence="6">
    <location>
        <position position="559"/>
    </location>
</feature>
<keyword evidence="5 6" id="KW-0624">Polysaccharide degradation</keyword>
<dbReference type="InterPro" id="IPR001701">
    <property type="entry name" value="Glyco_hydro_9"/>
</dbReference>
<dbReference type="SUPFAM" id="SSF81296">
    <property type="entry name" value="E set domains"/>
    <property type="match status" value="1"/>
</dbReference>
<evidence type="ECO:0000256" key="3">
    <source>
        <dbReference type="ARBA" id="ARBA00023277"/>
    </source>
</evidence>
<dbReference type="Gene3D" id="1.50.10.10">
    <property type="match status" value="1"/>
</dbReference>
<evidence type="ECO:0000313" key="11">
    <source>
        <dbReference type="Proteomes" id="UP000199306"/>
    </source>
</evidence>
<keyword evidence="4 6" id="KW-0326">Glycosidase</keyword>
<dbReference type="Proteomes" id="UP000199306">
    <property type="component" value="Unassembled WGS sequence"/>
</dbReference>
<dbReference type="InterPro" id="IPR033126">
    <property type="entry name" value="Glyco_hydro_9_Asp/Glu_AS"/>
</dbReference>
<dbReference type="Pfam" id="PF00759">
    <property type="entry name" value="Glyco_hydro_9"/>
    <property type="match status" value="1"/>
</dbReference>
<name>A0A1I5XY50_9BACT</name>
<evidence type="ECO:0000313" key="10">
    <source>
        <dbReference type="EMBL" id="SFQ36810.1"/>
    </source>
</evidence>
<keyword evidence="7" id="KW-0136">Cellulose degradation</keyword>
<dbReference type="Pfam" id="PF02927">
    <property type="entry name" value="CelD_N"/>
    <property type="match status" value="1"/>
</dbReference>
<accession>A0A1I5XY50</accession>
<sequence>MKLNTVKLSVRLALMILWLADTTLQAQSTAADGIKINQIGFYPKAPKIAVITAETPQDKFYLLTSNSKDTVFTGKLGTKRVNSISQKTTRIADFSGFQQTGEYVVSVPGSGNSYAFSIQPEVHRAAAIGALKGYYYQRASTALPQKYAGKWTRAAGHPDDKVLIHSSAASEKRPAGSVISSQRGWYDAGDYNKYIVNSGITMGTLLSVYEEFPGYFEHFETNIPESNNNIPDILDETLWNLRWMFTMQDPEDGGVYHKLTNPSFDKMIMPADCHNPRYVVQKNTIASLDFAAVMAQAGRVFKAFPKAFPGLSDSCMKAAESAWLWAKKNPSVYYRQNENNTHFDPKISTGAYEDKDNSDEWIWAATELYLSTGNESYLKNQTIFPENTLKIPTWSQVQALAYYSLLRNEKNLGDFGRKLLPEARKRVLELADNLLENAENTAYYAVMGKSENDYMWGSNAHAANEGIVLIQAYKLTNDRKYLDFALGNLDFILGRNATGYCFLTGFGKKPTMNPHHRPSMADHIREPVPGLLSGGTNAKGNKQDKCFYPINIPDEMYSDNDCSFASNEIAINWNAPFVYLISAMEILQK</sequence>
<dbReference type="InterPro" id="IPR012341">
    <property type="entry name" value="6hp_glycosidase-like_sf"/>
</dbReference>
<keyword evidence="2 6" id="KW-0378">Hydrolase</keyword>
<organism evidence="10 11">
    <name type="scientific">Pseudarcicella hirudinis</name>
    <dbReference type="NCBI Taxonomy" id="1079859"/>
    <lineage>
        <taxon>Bacteria</taxon>
        <taxon>Pseudomonadati</taxon>
        <taxon>Bacteroidota</taxon>
        <taxon>Cytophagia</taxon>
        <taxon>Cytophagales</taxon>
        <taxon>Flectobacillaceae</taxon>
        <taxon>Pseudarcicella</taxon>
    </lineage>
</organism>
<reference evidence="10 11" key="1">
    <citation type="submission" date="2016-10" db="EMBL/GenBank/DDBJ databases">
        <authorList>
            <person name="de Groot N.N."/>
        </authorList>
    </citation>
    <scope>NUCLEOTIDE SEQUENCE [LARGE SCALE GENOMIC DNA]</scope>
    <source>
        <strain evidence="11">E92,LMG 26720,CCM 7988</strain>
    </source>
</reference>
<feature type="chain" id="PRO_5011332551" description="Endoglucanase" evidence="7">
    <location>
        <begin position="27"/>
        <end position="589"/>
    </location>
</feature>
<gene>
    <name evidence="10" type="ORF">SAMN04515674_11633</name>
</gene>
<evidence type="ECO:0000256" key="7">
    <source>
        <dbReference type="RuleBase" id="RU361166"/>
    </source>
</evidence>
<feature type="domain" description="Cellulase Ig-like" evidence="9">
    <location>
        <begin position="32"/>
        <end position="111"/>
    </location>
</feature>
<dbReference type="EMBL" id="FOXH01000016">
    <property type="protein sequence ID" value="SFQ36810.1"/>
    <property type="molecule type" value="Genomic_DNA"/>
</dbReference>